<accession>A0A074YVR4</accession>
<gene>
    <name evidence="1" type="ORF">AUEXF2481DRAFT_475467</name>
</gene>
<keyword evidence="2" id="KW-1185">Reference proteome</keyword>
<name>A0A074YVR4_AURSE</name>
<dbReference type="Proteomes" id="UP000030641">
    <property type="component" value="Unassembled WGS sequence"/>
</dbReference>
<evidence type="ECO:0000313" key="2">
    <source>
        <dbReference type="Proteomes" id="UP000030641"/>
    </source>
</evidence>
<dbReference type="InParanoid" id="A0A074YVR4"/>
<dbReference type="EMBL" id="KL584752">
    <property type="protein sequence ID" value="KEQ98252.1"/>
    <property type="molecule type" value="Genomic_DNA"/>
</dbReference>
<organism evidence="1 2">
    <name type="scientific">Aureobasidium subglaciale (strain EXF-2481)</name>
    <name type="common">Aureobasidium pullulans var. subglaciale</name>
    <dbReference type="NCBI Taxonomy" id="1043005"/>
    <lineage>
        <taxon>Eukaryota</taxon>
        <taxon>Fungi</taxon>
        <taxon>Dikarya</taxon>
        <taxon>Ascomycota</taxon>
        <taxon>Pezizomycotina</taxon>
        <taxon>Dothideomycetes</taxon>
        <taxon>Dothideomycetidae</taxon>
        <taxon>Dothideales</taxon>
        <taxon>Saccotheciaceae</taxon>
        <taxon>Aureobasidium</taxon>
    </lineage>
</organism>
<reference evidence="1 2" key="1">
    <citation type="journal article" date="2014" name="BMC Genomics">
        <title>Genome sequencing of four Aureobasidium pullulans varieties: biotechnological potential, stress tolerance, and description of new species.</title>
        <authorList>
            <person name="Gostin Ar C."/>
            <person name="Ohm R.A."/>
            <person name="Kogej T."/>
            <person name="Sonjak S."/>
            <person name="Turk M."/>
            <person name="Zajc J."/>
            <person name="Zalar P."/>
            <person name="Grube M."/>
            <person name="Sun H."/>
            <person name="Han J."/>
            <person name="Sharma A."/>
            <person name="Chiniquy J."/>
            <person name="Ngan C.Y."/>
            <person name="Lipzen A."/>
            <person name="Barry K."/>
            <person name="Grigoriev I.V."/>
            <person name="Gunde-Cimerman N."/>
        </authorList>
    </citation>
    <scope>NUCLEOTIDE SEQUENCE [LARGE SCALE GENOMIC DNA]</scope>
    <source>
        <strain evidence="1 2">EXF-2481</strain>
    </source>
</reference>
<protein>
    <submittedName>
        <fullName evidence="1">Uncharacterized protein</fullName>
    </submittedName>
</protein>
<dbReference type="RefSeq" id="XP_013347038.1">
    <property type="nucleotide sequence ID" value="XM_013491584.1"/>
</dbReference>
<dbReference type="HOGENOM" id="CLU_2497530_0_0_1"/>
<dbReference type="AlphaFoldDB" id="A0A074YVR4"/>
<evidence type="ECO:0000313" key="1">
    <source>
        <dbReference type="EMBL" id="KEQ98252.1"/>
    </source>
</evidence>
<dbReference type="GeneID" id="25368326"/>
<sequence length="86" mass="9584">MSVAMLTLSTARATRSHRVACISDSVRAANSSCFPVFGMKNSTIYLLSNSTHEVTEILHVLQRTYRALDVHILFPSRNSRRLSDSS</sequence>
<dbReference type="OrthoDB" id="10370219at2759"/>
<proteinExistence type="predicted"/>